<organism evidence="1 2">
    <name type="scientific">Microbacterium aurum</name>
    <dbReference type="NCBI Taxonomy" id="36805"/>
    <lineage>
        <taxon>Bacteria</taxon>
        <taxon>Bacillati</taxon>
        <taxon>Actinomycetota</taxon>
        <taxon>Actinomycetes</taxon>
        <taxon>Micrococcales</taxon>
        <taxon>Microbacteriaceae</taxon>
        <taxon>Microbacterium</taxon>
    </lineage>
</organism>
<accession>A0A1P8U478</accession>
<dbReference type="RefSeq" id="WP_076688292.1">
    <property type="nucleotide sequence ID" value="NZ_CP018762.1"/>
</dbReference>
<evidence type="ECO:0000313" key="1">
    <source>
        <dbReference type="EMBL" id="APZ32923.1"/>
    </source>
</evidence>
<name>A0A1P8U478_9MICO</name>
<dbReference type="Gene3D" id="3.50.50.60">
    <property type="entry name" value="FAD/NAD(P)-binding domain"/>
    <property type="match status" value="1"/>
</dbReference>
<proteinExistence type="predicted"/>
<protein>
    <recommendedName>
        <fullName evidence="3">Amine oxidase domain-containing protein</fullName>
    </recommendedName>
</protein>
<reference evidence="1 2" key="1">
    <citation type="submission" date="2016-12" db="EMBL/GenBank/DDBJ databases">
        <title>Complete genome sequence of Microbacterium aurum KACC 15219.</title>
        <authorList>
            <person name="Jung Y."/>
            <person name="Shin J.-H."/>
            <person name="Lee Y.-J."/>
            <person name="Yi H."/>
            <person name="Bahn Y.-S."/>
            <person name="Kim J.F."/>
            <person name="Lee D.-W."/>
        </authorList>
    </citation>
    <scope>NUCLEOTIDE SEQUENCE [LARGE SCALE GENOMIC DNA]</scope>
    <source>
        <strain evidence="1 2">KACC 15219</strain>
    </source>
</reference>
<dbReference type="InterPro" id="IPR036188">
    <property type="entry name" value="FAD/NAD-bd_sf"/>
</dbReference>
<gene>
    <name evidence="1" type="ORF">BOH66_00335</name>
</gene>
<dbReference type="STRING" id="36805.BOH66_00335"/>
<evidence type="ECO:0000313" key="2">
    <source>
        <dbReference type="Proteomes" id="UP000187185"/>
    </source>
</evidence>
<evidence type="ECO:0008006" key="3">
    <source>
        <dbReference type="Google" id="ProtNLM"/>
    </source>
</evidence>
<dbReference type="EMBL" id="CP018762">
    <property type="protein sequence ID" value="APZ32923.1"/>
    <property type="molecule type" value="Genomic_DNA"/>
</dbReference>
<dbReference type="AlphaFoldDB" id="A0A1P8U478"/>
<keyword evidence="2" id="KW-1185">Reference proteome</keyword>
<dbReference type="Proteomes" id="UP000187185">
    <property type="component" value="Chromosome"/>
</dbReference>
<dbReference type="KEGG" id="maur:BOH66_00335"/>
<sequence length="67" mass="7247">MILATGYTPGDDWLPEPARVDRPRRTLTGLPGLFVAGMPQYGGRGSDTLAGVWKDATTIAQHIINRP</sequence>